<reference evidence="3" key="1">
    <citation type="journal article" date="2019" name="J. Bacteriol.">
        <title>A Mutagenic Screen Identifies a TonB-Dependent Receptor Required for the Lanthanide Metal Switch in the Type I Methanotroph 'Methylotuvimicrobium buryatense' 5GB1C.</title>
        <authorList>
            <person name="Groom J.D."/>
            <person name="Ford S.M."/>
            <person name="Pesesky M.W."/>
            <person name="Lidstrom M.E."/>
        </authorList>
    </citation>
    <scope>NUCLEOTIDE SEQUENCE [LARGE SCALE GENOMIC DNA]</scope>
    <source>
        <strain evidence="3">5GB1C</strain>
    </source>
</reference>
<organism evidence="2 3">
    <name type="scientific">Methylotuvimicrobium buryatense</name>
    <name type="common">Methylomicrobium buryatense</name>
    <dbReference type="NCBI Taxonomy" id="95641"/>
    <lineage>
        <taxon>Bacteria</taxon>
        <taxon>Pseudomonadati</taxon>
        <taxon>Pseudomonadota</taxon>
        <taxon>Gammaproteobacteria</taxon>
        <taxon>Methylococcales</taxon>
        <taxon>Methylococcaceae</taxon>
        <taxon>Methylotuvimicrobium</taxon>
    </lineage>
</organism>
<evidence type="ECO:0000313" key="3">
    <source>
        <dbReference type="Proteomes" id="UP000305881"/>
    </source>
</evidence>
<feature type="domain" description="Glycosyltransferase 2-like" evidence="1">
    <location>
        <begin position="8"/>
        <end position="135"/>
    </location>
</feature>
<dbReference type="Gene3D" id="3.90.550.10">
    <property type="entry name" value="Spore Coat Polysaccharide Biosynthesis Protein SpsA, Chain A"/>
    <property type="match status" value="1"/>
</dbReference>
<dbReference type="STRING" id="675511.GCA_000341735_01654"/>
<evidence type="ECO:0000313" key="2">
    <source>
        <dbReference type="EMBL" id="QCW81992.1"/>
    </source>
</evidence>
<dbReference type="SUPFAM" id="SSF53448">
    <property type="entry name" value="Nucleotide-diphospho-sugar transferases"/>
    <property type="match status" value="1"/>
</dbReference>
<dbReference type="Proteomes" id="UP000305881">
    <property type="component" value="Chromosome"/>
</dbReference>
<protein>
    <submittedName>
        <fullName evidence="2">Glycosyltransferase</fullName>
    </submittedName>
</protein>
<proteinExistence type="predicted"/>
<dbReference type="Pfam" id="PF00535">
    <property type="entry name" value="Glycos_transf_2"/>
    <property type="match status" value="1"/>
</dbReference>
<accession>A0A4P9UL59</accession>
<dbReference type="GO" id="GO:0016758">
    <property type="term" value="F:hexosyltransferase activity"/>
    <property type="evidence" value="ECO:0007669"/>
    <property type="project" value="UniProtKB-ARBA"/>
</dbReference>
<dbReference type="AlphaFoldDB" id="A0A4P9UL59"/>
<keyword evidence="3" id="KW-1185">Reference proteome</keyword>
<gene>
    <name evidence="2" type="ORF">EQU24_06800</name>
</gene>
<sequence length="316" mass="36538">MSQSPHISIIMPCYNAEKCIETSIDSVYRQTFKDFELIVVNDGSTDDSLAILKKLADRYSGLRVIDQPNKGPGPARNHGIKDAKGRFIAFLDSDDSWHPDCLSKLHRALQNNKDASIAYCGWQNIGLEPNRCKPFIPPDYEKPDKIETLLRGCRWPIHGALTRKSAIDAARGFDEQWTSCMDYDLWLRIASFNKIVLVPEVLAYYHHHDGEQITKNRLRIALNHWRIQLKYLESHPEIAESFGKDKLKEITNGELLHKAYVSYWKGDLATSHHLFRKLFLMGHFKTKDIKYLLPSILPFSLYRKLITQLRHEPHAE</sequence>
<dbReference type="KEGG" id="mbur:EQU24_06800"/>
<dbReference type="InterPro" id="IPR029044">
    <property type="entry name" value="Nucleotide-diphossugar_trans"/>
</dbReference>
<dbReference type="RefSeq" id="WP_017840209.1">
    <property type="nucleotide sequence ID" value="NZ_CP035467.1"/>
</dbReference>
<dbReference type="InterPro" id="IPR001173">
    <property type="entry name" value="Glyco_trans_2-like"/>
</dbReference>
<evidence type="ECO:0000259" key="1">
    <source>
        <dbReference type="Pfam" id="PF00535"/>
    </source>
</evidence>
<dbReference type="PANTHER" id="PTHR22916">
    <property type="entry name" value="GLYCOSYLTRANSFERASE"/>
    <property type="match status" value="1"/>
</dbReference>
<dbReference type="EMBL" id="CP035467">
    <property type="protein sequence ID" value="QCW81992.1"/>
    <property type="molecule type" value="Genomic_DNA"/>
</dbReference>
<dbReference type="OrthoDB" id="9801954at2"/>
<name>A0A4P9UL59_METBY</name>
<dbReference type="PANTHER" id="PTHR22916:SF3">
    <property type="entry name" value="UDP-GLCNAC:BETAGAL BETA-1,3-N-ACETYLGLUCOSAMINYLTRANSFERASE-LIKE PROTEIN 1"/>
    <property type="match status" value="1"/>
</dbReference>